<dbReference type="Pfam" id="PF01979">
    <property type="entry name" value="Amidohydro_1"/>
    <property type="match status" value="1"/>
</dbReference>
<evidence type="ECO:0000313" key="4">
    <source>
        <dbReference type="Proteomes" id="UP000249547"/>
    </source>
</evidence>
<accession>A0A327QCG9</accession>
<dbReference type="Gene3D" id="3.20.20.140">
    <property type="entry name" value="Metal-dependent hydrolases"/>
    <property type="match status" value="2"/>
</dbReference>
<reference evidence="3 4" key="1">
    <citation type="submission" date="2018-06" db="EMBL/GenBank/DDBJ databases">
        <title>Genomic Encyclopedia of Archaeal and Bacterial Type Strains, Phase II (KMG-II): from individual species to whole genera.</title>
        <authorList>
            <person name="Goeker M."/>
        </authorList>
    </citation>
    <scope>NUCLEOTIDE SEQUENCE [LARGE SCALE GENOMIC DNA]</scope>
    <source>
        <strain evidence="3 4">DSM 23857</strain>
    </source>
</reference>
<gene>
    <name evidence="3" type="ORF">LX64_04540</name>
</gene>
<evidence type="ECO:0000259" key="2">
    <source>
        <dbReference type="Pfam" id="PF01979"/>
    </source>
</evidence>
<feature type="signal peptide" evidence="1">
    <location>
        <begin position="1"/>
        <end position="19"/>
    </location>
</feature>
<keyword evidence="3" id="KW-0378">Hydrolase</keyword>
<evidence type="ECO:0000313" key="3">
    <source>
        <dbReference type="EMBL" id="RAI99406.1"/>
    </source>
</evidence>
<dbReference type="InterPro" id="IPR011059">
    <property type="entry name" value="Metal-dep_hydrolase_composite"/>
</dbReference>
<sequence length="462" mass="51857">MRTLSILFIALCCTIKLLAQNPVLIRDVNVVDVSTGKTNHHQFIFIKNDRIESITGKTPSVPNNTTIVEAKGKFIIPGLWDMHGHTQSAGFYFPLLICNGVTGVRDMFDDIKLVREWRTKIQNGELLGPVIYASGPIVDGPQPIWPGSAKVGNAEQGRKVVDSVKNLGVDFIKVYSLLSEESYYAIADEAKKQNMVFAGHVPNRITVLEAAQAGQKSMEHMYGFLEIASDSADYYFDWQKKKITDTSLQNKVYREAFLQRNFNPKKFQTAIQALAKYDSWQCPTLVVNRSIAYLTDTTFTNDPRLVYMGAGFKQRWDPKNDFRFAKAQDELYILQRKAFKMKMDMILPMYKAGIKFIAGTDYPNPYVFPGFSLHDELALFVEAGLTPLQALQTATINPATYFGITKDYGGVQAGKIADLVILDANPLENISNTKKINTVIVHGKVLQQETLQNMLNAAKKKL</sequence>
<keyword evidence="4" id="KW-1185">Reference proteome</keyword>
<proteinExistence type="predicted"/>
<dbReference type="InterPro" id="IPR051781">
    <property type="entry name" value="Metallo-dep_Hydrolase"/>
</dbReference>
<dbReference type="SUPFAM" id="SSF51556">
    <property type="entry name" value="Metallo-dependent hydrolases"/>
    <property type="match status" value="1"/>
</dbReference>
<name>A0A327QCG9_9BACT</name>
<dbReference type="Gene3D" id="2.30.40.10">
    <property type="entry name" value="Urease, subunit C, domain 1"/>
    <property type="match status" value="2"/>
</dbReference>
<dbReference type="SUPFAM" id="SSF51338">
    <property type="entry name" value="Composite domain of metallo-dependent hydrolases"/>
    <property type="match status" value="1"/>
</dbReference>
<evidence type="ECO:0000256" key="1">
    <source>
        <dbReference type="SAM" id="SignalP"/>
    </source>
</evidence>
<dbReference type="GO" id="GO:0016810">
    <property type="term" value="F:hydrolase activity, acting on carbon-nitrogen (but not peptide) bonds"/>
    <property type="evidence" value="ECO:0007669"/>
    <property type="project" value="InterPro"/>
</dbReference>
<dbReference type="InterPro" id="IPR032466">
    <property type="entry name" value="Metal_Hydrolase"/>
</dbReference>
<dbReference type="RefSeq" id="WP_111599929.1">
    <property type="nucleotide sequence ID" value="NZ_QLLL01000010.1"/>
</dbReference>
<feature type="domain" description="Amidohydrolase-related" evidence="2">
    <location>
        <begin position="344"/>
        <end position="445"/>
    </location>
</feature>
<organism evidence="3 4">
    <name type="scientific">Chitinophaga skermanii</name>
    <dbReference type="NCBI Taxonomy" id="331697"/>
    <lineage>
        <taxon>Bacteria</taxon>
        <taxon>Pseudomonadati</taxon>
        <taxon>Bacteroidota</taxon>
        <taxon>Chitinophagia</taxon>
        <taxon>Chitinophagales</taxon>
        <taxon>Chitinophagaceae</taxon>
        <taxon>Chitinophaga</taxon>
    </lineage>
</organism>
<dbReference type="EMBL" id="QLLL01000010">
    <property type="protein sequence ID" value="RAI99406.1"/>
    <property type="molecule type" value="Genomic_DNA"/>
</dbReference>
<dbReference type="AlphaFoldDB" id="A0A327QCG9"/>
<feature type="chain" id="PRO_5016364510" evidence="1">
    <location>
        <begin position="20"/>
        <end position="462"/>
    </location>
</feature>
<dbReference type="PANTHER" id="PTHR43135">
    <property type="entry name" value="ALPHA-D-RIBOSE 1-METHYLPHOSPHONATE 5-TRIPHOSPHATE DIPHOSPHATASE"/>
    <property type="match status" value="1"/>
</dbReference>
<protein>
    <submittedName>
        <fullName evidence="3">Imidazolonepropionase-like amidohydrolase</fullName>
    </submittedName>
</protein>
<dbReference type="PANTHER" id="PTHR43135:SF3">
    <property type="entry name" value="ALPHA-D-RIBOSE 1-METHYLPHOSPHONATE 5-TRIPHOSPHATE DIPHOSPHATASE"/>
    <property type="match status" value="1"/>
</dbReference>
<keyword evidence="1" id="KW-0732">Signal</keyword>
<dbReference type="Proteomes" id="UP000249547">
    <property type="component" value="Unassembled WGS sequence"/>
</dbReference>
<comment type="caution">
    <text evidence="3">The sequence shown here is derived from an EMBL/GenBank/DDBJ whole genome shotgun (WGS) entry which is preliminary data.</text>
</comment>
<dbReference type="OrthoDB" id="9797498at2"/>
<dbReference type="InterPro" id="IPR006680">
    <property type="entry name" value="Amidohydro-rel"/>
</dbReference>